<evidence type="ECO:0000313" key="3">
    <source>
        <dbReference type="Proteomes" id="UP001444071"/>
    </source>
</evidence>
<accession>A0ABV0WE20</accession>
<evidence type="ECO:0000313" key="2">
    <source>
        <dbReference type="EMBL" id="MEQ2267676.1"/>
    </source>
</evidence>
<evidence type="ECO:0000256" key="1">
    <source>
        <dbReference type="SAM" id="SignalP"/>
    </source>
</evidence>
<keyword evidence="3" id="KW-1185">Reference proteome</keyword>
<comment type="caution">
    <text evidence="2">The sequence shown here is derived from an EMBL/GenBank/DDBJ whole genome shotgun (WGS) entry which is preliminary data.</text>
</comment>
<feature type="non-terminal residue" evidence="2">
    <location>
        <position position="1"/>
    </location>
</feature>
<feature type="signal peptide" evidence="1">
    <location>
        <begin position="1"/>
        <end position="18"/>
    </location>
</feature>
<sequence length="115" mass="13271">KTPGFFFFSFFFLTRVNVTPRWDWLSSTLLAFINGYDRRALNAPEQRQQQSALTMAEEDDARIRILQSLRGKICEAKNLGPVSGPNRLKDLCTFCTISLDQEEVFRTKVFDKSIT</sequence>
<name>A0ABV0WE20_9TELE</name>
<keyword evidence="1" id="KW-0732">Signal</keyword>
<proteinExistence type="predicted"/>
<feature type="chain" id="PRO_5046710452" evidence="1">
    <location>
        <begin position="19"/>
        <end position="115"/>
    </location>
</feature>
<protein>
    <submittedName>
        <fullName evidence="2">Uncharacterized protein</fullName>
    </submittedName>
</protein>
<gene>
    <name evidence="2" type="ORF">XENORESO_008996</name>
</gene>
<reference evidence="2 3" key="1">
    <citation type="submission" date="2021-06" db="EMBL/GenBank/DDBJ databases">
        <authorList>
            <person name="Palmer J.M."/>
        </authorList>
    </citation>
    <scope>NUCLEOTIDE SEQUENCE [LARGE SCALE GENOMIC DNA]</scope>
    <source>
        <strain evidence="2 3">XR_2019</strain>
        <tissue evidence="2">Muscle</tissue>
    </source>
</reference>
<dbReference type="EMBL" id="JAHRIM010042862">
    <property type="protein sequence ID" value="MEQ2267676.1"/>
    <property type="molecule type" value="Genomic_DNA"/>
</dbReference>
<organism evidence="2 3">
    <name type="scientific">Xenotaenia resolanae</name>
    <dbReference type="NCBI Taxonomy" id="208358"/>
    <lineage>
        <taxon>Eukaryota</taxon>
        <taxon>Metazoa</taxon>
        <taxon>Chordata</taxon>
        <taxon>Craniata</taxon>
        <taxon>Vertebrata</taxon>
        <taxon>Euteleostomi</taxon>
        <taxon>Actinopterygii</taxon>
        <taxon>Neopterygii</taxon>
        <taxon>Teleostei</taxon>
        <taxon>Neoteleostei</taxon>
        <taxon>Acanthomorphata</taxon>
        <taxon>Ovalentaria</taxon>
        <taxon>Atherinomorphae</taxon>
        <taxon>Cyprinodontiformes</taxon>
        <taxon>Goodeidae</taxon>
        <taxon>Xenotaenia</taxon>
    </lineage>
</organism>
<dbReference type="Proteomes" id="UP001444071">
    <property type="component" value="Unassembled WGS sequence"/>
</dbReference>